<accession>A0A6L2J2W9</accession>
<protein>
    <submittedName>
        <fullName evidence="2">Uncharacterized protein</fullName>
    </submittedName>
</protein>
<evidence type="ECO:0000256" key="1">
    <source>
        <dbReference type="SAM" id="MobiDB-lite"/>
    </source>
</evidence>
<proteinExistence type="predicted"/>
<evidence type="ECO:0000313" key="2">
    <source>
        <dbReference type="EMBL" id="GEU31151.1"/>
    </source>
</evidence>
<dbReference type="AlphaFoldDB" id="A0A6L2J2W9"/>
<organism evidence="2">
    <name type="scientific">Tanacetum cinerariifolium</name>
    <name type="common">Dalmatian daisy</name>
    <name type="synonym">Chrysanthemum cinerariifolium</name>
    <dbReference type="NCBI Taxonomy" id="118510"/>
    <lineage>
        <taxon>Eukaryota</taxon>
        <taxon>Viridiplantae</taxon>
        <taxon>Streptophyta</taxon>
        <taxon>Embryophyta</taxon>
        <taxon>Tracheophyta</taxon>
        <taxon>Spermatophyta</taxon>
        <taxon>Magnoliopsida</taxon>
        <taxon>eudicotyledons</taxon>
        <taxon>Gunneridae</taxon>
        <taxon>Pentapetalae</taxon>
        <taxon>asterids</taxon>
        <taxon>campanulids</taxon>
        <taxon>Asterales</taxon>
        <taxon>Asteraceae</taxon>
        <taxon>Asteroideae</taxon>
        <taxon>Anthemideae</taxon>
        <taxon>Anthemidinae</taxon>
        <taxon>Tanacetum</taxon>
    </lineage>
</organism>
<feature type="region of interest" description="Disordered" evidence="1">
    <location>
        <begin position="1"/>
        <end position="29"/>
    </location>
</feature>
<comment type="caution">
    <text evidence="2">The sequence shown here is derived from an EMBL/GenBank/DDBJ whole genome shotgun (WGS) entry which is preliminary data.</text>
</comment>
<name>A0A6L2J2W9_TANCI</name>
<feature type="compositionally biased region" description="Acidic residues" evidence="1">
    <location>
        <begin position="1"/>
        <end position="10"/>
    </location>
</feature>
<gene>
    <name evidence="2" type="ORF">Tci_003129</name>
</gene>
<dbReference type="EMBL" id="BKCJ010000223">
    <property type="protein sequence ID" value="GEU31151.1"/>
    <property type="molecule type" value="Genomic_DNA"/>
</dbReference>
<reference evidence="2" key="1">
    <citation type="journal article" date="2019" name="Sci. Rep.">
        <title>Draft genome of Tanacetum cinerariifolium, the natural source of mosquito coil.</title>
        <authorList>
            <person name="Yamashiro T."/>
            <person name="Shiraishi A."/>
            <person name="Satake H."/>
            <person name="Nakayama K."/>
        </authorList>
    </citation>
    <scope>NUCLEOTIDE SEQUENCE</scope>
</reference>
<sequence>MYFFDEEDDGGSMVVPQTPNEEIRPASSSKRESTDSICYLFFSPHQLVSEPKFLIKMFSRRSEDEDSEYPFFEGDGSSSDEWREYDVIEEEEGFVGKGGFGGEEDNIEDIIVVANDICSSMIQTTLSVDVEEDVNTKSHKLMSFEKNIIMKGRSIWEKIRNPLTPNHIERGYFICCKNTIDMINSIKDRKEENRAMFTSINKAAKLMLVVATDMICVVENDICKEGSKDNFKDKYA</sequence>